<evidence type="ECO:0000313" key="2">
    <source>
        <dbReference type="EMBL" id="KAF4734553.1"/>
    </source>
</evidence>
<protein>
    <submittedName>
        <fullName evidence="2">Uncharacterized protein</fullName>
    </submittedName>
</protein>
<dbReference type="Proteomes" id="UP000553632">
    <property type="component" value="Unassembled WGS sequence"/>
</dbReference>
<dbReference type="EMBL" id="JABANO010016811">
    <property type="protein sequence ID" value="KAF4734553.1"/>
    <property type="molecule type" value="Genomic_DNA"/>
</dbReference>
<name>A0A7J6SP11_PEROL</name>
<evidence type="ECO:0000313" key="3">
    <source>
        <dbReference type="Proteomes" id="UP000553632"/>
    </source>
</evidence>
<feature type="region of interest" description="Disordered" evidence="1">
    <location>
        <begin position="105"/>
        <end position="131"/>
    </location>
</feature>
<evidence type="ECO:0000256" key="1">
    <source>
        <dbReference type="SAM" id="MobiDB-lite"/>
    </source>
</evidence>
<sequence>SGTLDWATAVSITDALCDTLSQVVRDCLGLQKRVRRTQGSAVVRAELRAASRDLRKLKRRCCYEHAKATLSKMEDPRKALAFHKKWCESAKRQHIPILEQKIWQPRSSPRKRRTSRSTLRRGSDFINNLMR</sequence>
<comment type="caution">
    <text evidence="2">The sequence shown here is derived from an EMBL/GenBank/DDBJ whole genome shotgun (WGS) entry which is preliminary data.</text>
</comment>
<organism evidence="2 3">
    <name type="scientific">Perkinsus olseni</name>
    <name type="common">Perkinsus atlanticus</name>
    <dbReference type="NCBI Taxonomy" id="32597"/>
    <lineage>
        <taxon>Eukaryota</taxon>
        <taxon>Sar</taxon>
        <taxon>Alveolata</taxon>
        <taxon>Perkinsozoa</taxon>
        <taxon>Perkinsea</taxon>
        <taxon>Perkinsida</taxon>
        <taxon>Perkinsidae</taxon>
        <taxon>Perkinsus</taxon>
    </lineage>
</organism>
<feature type="non-terminal residue" evidence="2">
    <location>
        <position position="131"/>
    </location>
</feature>
<reference evidence="2 3" key="1">
    <citation type="submission" date="2020-04" db="EMBL/GenBank/DDBJ databases">
        <title>Perkinsus olseni comparative genomics.</title>
        <authorList>
            <person name="Bogema D.R."/>
        </authorList>
    </citation>
    <scope>NUCLEOTIDE SEQUENCE [LARGE SCALE GENOMIC DNA]</scope>
    <source>
        <strain evidence="2 3">ATCC PRA-207</strain>
    </source>
</reference>
<accession>A0A7J6SP11</accession>
<dbReference type="AlphaFoldDB" id="A0A7J6SP11"/>
<feature type="compositionally biased region" description="Basic residues" evidence="1">
    <location>
        <begin position="108"/>
        <end position="119"/>
    </location>
</feature>
<keyword evidence="3" id="KW-1185">Reference proteome</keyword>
<proteinExistence type="predicted"/>
<gene>
    <name evidence="2" type="ORF">FOZ63_007256</name>
</gene>